<evidence type="ECO:0000313" key="2">
    <source>
        <dbReference type="EMBL" id="TMR04748.1"/>
    </source>
</evidence>
<dbReference type="RefSeq" id="WP_138644455.1">
    <property type="nucleotide sequence ID" value="NZ_VCKW01000029.1"/>
</dbReference>
<keyword evidence="1" id="KW-0732">Signal</keyword>
<sequence>MTANRLIRPLSITATAFALIVITTAQAQAVPNLQRISATTVSDSSTAKSVTAACPAGTSVLGGGGEIINGAGEVVFTGLRPTSTLSGYKVGAHEDETGYGANWQIRAHAICGSAPAGAQHVASTGPGSTGVTYTSAFCPSGKHIIGMGGQVNNGQGQVMLLGSNPFDPAEVLTPAVPDDTGYAGTWTITSVAVCANPIQGRTLVFGSSASDSTTPKSATATCPAGTRVHAGSSSIGGFPDTNSLIREQVVPNTALTSVTATGRETPGAGSPDPWSVTAYAICAP</sequence>
<feature type="signal peptide" evidence="1">
    <location>
        <begin position="1"/>
        <end position="27"/>
    </location>
</feature>
<keyword evidence="3" id="KW-1185">Reference proteome</keyword>
<gene>
    <name evidence="2" type="ORF">ETD83_08165</name>
</gene>
<reference evidence="2 3" key="1">
    <citation type="submission" date="2019-05" db="EMBL/GenBank/DDBJ databases">
        <title>Draft genome sequence of Actinomadura sp. 14C53.</title>
        <authorList>
            <person name="Saricaoglu S."/>
            <person name="Isik K."/>
        </authorList>
    </citation>
    <scope>NUCLEOTIDE SEQUENCE [LARGE SCALE GENOMIC DNA]</scope>
    <source>
        <strain evidence="2 3">14C53</strain>
    </source>
</reference>
<name>A0A5C4JGZ3_9ACTN</name>
<dbReference type="Proteomes" id="UP000309174">
    <property type="component" value="Unassembled WGS sequence"/>
</dbReference>
<proteinExistence type="predicted"/>
<evidence type="ECO:0000256" key="1">
    <source>
        <dbReference type="SAM" id="SignalP"/>
    </source>
</evidence>
<protein>
    <recommendedName>
        <fullName evidence="4">Secreted protein</fullName>
    </recommendedName>
</protein>
<organism evidence="2 3">
    <name type="scientific">Actinomadura soli</name>
    <dbReference type="NCBI Taxonomy" id="2508997"/>
    <lineage>
        <taxon>Bacteria</taxon>
        <taxon>Bacillati</taxon>
        <taxon>Actinomycetota</taxon>
        <taxon>Actinomycetes</taxon>
        <taxon>Streptosporangiales</taxon>
        <taxon>Thermomonosporaceae</taxon>
        <taxon>Actinomadura</taxon>
    </lineage>
</organism>
<evidence type="ECO:0008006" key="4">
    <source>
        <dbReference type="Google" id="ProtNLM"/>
    </source>
</evidence>
<dbReference type="EMBL" id="VCKW01000029">
    <property type="protein sequence ID" value="TMR04748.1"/>
    <property type="molecule type" value="Genomic_DNA"/>
</dbReference>
<evidence type="ECO:0000313" key="3">
    <source>
        <dbReference type="Proteomes" id="UP000309174"/>
    </source>
</evidence>
<accession>A0A5C4JGZ3</accession>
<feature type="chain" id="PRO_5023111014" description="Secreted protein" evidence="1">
    <location>
        <begin position="28"/>
        <end position="284"/>
    </location>
</feature>
<dbReference type="OrthoDB" id="3544312at2"/>
<dbReference type="AlphaFoldDB" id="A0A5C4JGZ3"/>
<comment type="caution">
    <text evidence="2">The sequence shown here is derived from an EMBL/GenBank/DDBJ whole genome shotgun (WGS) entry which is preliminary data.</text>
</comment>